<dbReference type="Proteomes" id="UP000219335">
    <property type="component" value="Unassembled WGS sequence"/>
</dbReference>
<evidence type="ECO:0000313" key="4">
    <source>
        <dbReference type="EMBL" id="SOD21177.1"/>
    </source>
</evidence>
<keyword evidence="1" id="KW-1133">Transmembrane helix</keyword>
<evidence type="ECO:0000313" key="6">
    <source>
        <dbReference type="Proteomes" id="UP000219335"/>
    </source>
</evidence>
<dbReference type="RefSeq" id="WP_062558980.1">
    <property type="nucleotide sequence ID" value="NZ_CP013341.1"/>
</dbReference>
<reference evidence="3" key="1">
    <citation type="submission" date="2016-10" db="EMBL/GenBank/DDBJ databases">
        <authorList>
            <person name="de Groot N.N."/>
        </authorList>
    </citation>
    <scope>NUCLEOTIDE SEQUENCE [LARGE SCALE GENOMIC DNA]</scope>
    <source>
        <strain evidence="3">Nm10</strain>
    </source>
</reference>
<dbReference type="EMBL" id="OCMU01000002">
    <property type="protein sequence ID" value="SOD21177.1"/>
    <property type="molecule type" value="Genomic_DNA"/>
</dbReference>
<proteinExistence type="predicted"/>
<accession>A0A0S3AJI1</accession>
<evidence type="ECO:0008006" key="8">
    <source>
        <dbReference type="Google" id="ProtNLM"/>
    </source>
</evidence>
<dbReference type="Proteomes" id="UP000244110">
    <property type="component" value="Unassembled WGS sequence"/>
</dbReference>
<evidence type="ECO:0000313" key="5">
    <source>
        <dbReference type="Proteomes" id="UP000182882"/>
    </source>
</evidence>
<protein>
    <recommendedName>
        <fullName evidence="8">TM2 domain-containing membrane protein YozV</fullName>
    </recommendedName>
</protein>
<dbReference type="EMBL" id="FNLN01000020">
    <property type="protein sequence ID" value="SDU04942.1"/>
    <property type="molecule type" value="Genomic_DNA"/>
</dbReference>
<reference evidence="4 6" key="3">
    <citation type="submission" date="2017-09" db="EMBL/GenBank/DDBJ databases">
        <authorList>
            <person name="Ehlers B."/>
            <person name="Leendertz F.H."/>
        </authorList>
    </citation>
    <scope>NUCLEOTIDE SEQUENCE [LARGE SCALE GENOMIC DNA]</scope>
    <source>
        <strain evidence="4 6">Nm42</strain>
    </source>
</reference>
<organism evidence="2 7">
    <name type="scientific">Nitrosomonas ureae</name>
    <dbReference type="NCBI Taxonomy" id="44577"/>
    <lineage>
        <taxon>Bacteria</taxon>
        <taxon>Pseudomonadati</taxon>
        <taxon>Pseudomonadota</taxon>
        <taxon>Betaproteobacteria</taxon>
        <taxon>Nitrosomonadales</taxon>
        <taxon>Nitrosomonadaceae</taxon>
        <taxon>Nitrosomonas</taxon>
    </lineage>
</organism>
<gene>
    <name evidence="2" type="ORF">C8R28_102155</name>
    <name evidence="3" type="ORF">SAMN05216406_12010</name>
    <name evidence="4" type="ORF">SAMN06297164_3262</name>
</gene>
<keyword evidence="5" id="KW-1185">Reference proteome</keyword>
<evidence type="ECO:0000313" key="7">
    <source>
        <dbReference type="Proteomes" id="UP000244110"/>
    </source>
</evidence>
<keyword evidence="1" id="KW-0472">Membrane</keyword>
<dbReference type="KEGG" id="nur:ATY38_08815"/>
<dbReference type="Proteomes" id="UP000182882">
    <property type="component" value="Unassembled WGS sequence"/>
</dbReference>
<evidence type="ECO:0000313" key="3">
    <source>
        <dbReference type="EMBL" id="SDU04942.1"/>
    </source>
</evidence>
<dbReference type="AlphaFoldDB" id="A0A0S3AJI1"/>
<sequence length="127" mass="14922">MRSKEAVQEEEERLRKLVRELPDDKRLQFFQQVETDLKDPDTYATLNFLFIAGLHHFYLGKWFRGLVNLSIFFLGVILLFTPAVILGVFLLLAVTIIELKALFNSQIVVQEYNNDVMERIYRALIRS</sequence>
<evidence type="ECO:0000313" key="2">
    <source>
        <dbReference type="EMBL" id="PTQ83906.1"/>
    </source>
</evidence>
<feature type="transmembrane region" description="Helical" evidence="1">
    <location>
        <begin position="42"/>
        <end position="59"/>
    </location>
</feature>
<keyword evidence="1" id="KW-0812">Transmembrane</keyword>
<reference evidence="5" key="2">
    <citation type="submission" date="2016-10" db="EMBL/GenBank/DDBJ databases">
        <authorList>
            <person name="Varghese N."/>
            <person name="Submissions S."/>
        </authorList>
    </citation>
    <scope>NUCLEOTIDE SEQUENCE [LARGE SCALE GENOMIC DNA]</scope>
    <source>
        <strain evidence="5">Nm10</strain>
    </source>
</reference>
<feature type="transmembrane region" description="Helical" evidence="1">
    <location>
        <begin position="71"/>
        <end position="97"/>
    </location>
</feature>
<reference evidence="2 7" key="4">
    <citation type="submission" date="2018-04" db="EMBL/GenBank/DDBJ databases">
        <title>Active sludge and wastewater microbial communities from Klosterneuburg, Austria.</title>
        <authorList>
            <person name="Wagner M."/>
        </authorList>
    </citation>
    <scope>NUCLEOTIDE SEQUENCE [LARGE SCALE GENOMIC DNA]</scope>
    <source>
        <strain evidence="2 7">Nm4</strain>
    </source>
</reference>
<name>A0A0S3AJI1_9PROT</name>
<evidence type="ECO:0000256" key="1">
    <source>
        <dbReference type="SAM" id="Phobius"/>
    </source>
</evidence>
<dbReference type="EMBL" id="QAOL01000021">
    <property type="protein sequence ID" value="PTQ83906.1"/>
    <property type="molecule type" value="Genomic_DNA"/>
</dbReference>